<dbReference type="Proteomes" id="UP001354989">
    <property type="component" value="Chromosome"/>
</dbReference>
<proteinExistence type="predicted"/>
<accession>A0ABN6LBK2</accession>
<feature type="signal peptide" evidence="1">
    <location>
        <begin position="1"/>
        <end position="17"/>
    </location>
</feature>
<evidence type="ECO:0008006" key="4">
    <source>
        <dbReference type="Google" id="ProtNLM"/>
    </source>
</evidence>
<dbReference type="RefSeq" id="WP_338397273.1">
    <property type="nucleotide sequence ID" value="NZ_AP025292.1"/>
</dbReference>
<evidence type="ECO:0000256" key="1">
    <source>
        <dbReference type="SAM" id="SignalP"/>
    </source>
</evidence>
<name>A0ABN6LBK2_9BACT</name>
<dbReference type="Pfam" id="PF09411">
    <property type="entry name" value="PagL"/>
    <property type="match status" value="1"/>
</dbReference>
<feature type="chain" id="PRO_5046845445" description="Acyloxyacyl hydrolase" evidence="1">
    <location>
        <begin position="18"/>
        <end position="378"/>
    </location>
</feature>
<sequence length="378" mass="43318">MKKLLLLSLFLSGYIFALGQNFPPTAKPEKQLFFSLRYGYGDVIAHRKNMEAITNQPYHFVDVKVGLQTLGQQQFHALLNYPAFGVGYSKGSLGYNKIYGLPNALYGFVDFPVFRGQKLRISLEPSIGFAFSFKAYDPVTNPENIAIGSAENAYLRLRIATQLYLAPQWDLDLSLDYTHFSNGNTRSPNLGLNTRGGSIGFNYYFNRKQYFDPKNNAYQTTYEPFTANHSIVMRYGYGVRSSDETFRFYNVHDLGLYYSYQLSPVYAVTIGSDVFYNEAYRLLLHPFQQSQTQFEQLLSVGLYAENELILNQVSFVLGIGAYAYHGNSAQEESIYWRLGARYRIIDPLWVQVALKAHASVAEFVEWSVAYQLRFKKKR</sequence>
<keyword evidence="1" id="KW-0732">Signal</keyword>
<dbReference type="Gene3D" id="2.40.160.20">
    <property type="match status" value="1"/>
</dbReference>
<evidence type="ECO:0000313" key="2">
    <source>
        <dbReference type="EMBL" id="BDD00337.1"/>
    </source>
</evidence>
<organism evidence="2 3">
    <name type="scientific">Persicobacter psychrovividus</name>
    <dbReference type="NCBI Taxonomy" id="387638"/>
    <lineage>
        <taxon>Bacteria</taxon>
        <taxon>Pseudomonadati</taxon>
        <taxon>Bacteroidota</taxon>
        <taxon>Cytophagia</taxon>
        <taxon>Cytophagales</taxon>
        <taxon>Persicobacteraceae</taxon>
        <taxon>Persicobacter</taxon>
    </lineage>
</organism>
<dbReference type="InterPro" id="IPR018550">
    <property type="entry name" value="Lipid-A_deacylase-rel"/>
</dbReference>
<dbReference type="SUPFAM" id="SSF56935">
    <property type="entry name" value="Porins"/>
    <property type="match status" value="1"/>
</dbReference>
<evidence type="ECO:0000313" key="3">
    <source>
        <dbReference type="Proteomes" id="UP001354989"/>
    </source>
</evidence>
<gene>
    <name evidence="2" type="ORF">PEPS_26170</name>
</gene>
<reference evidence="2 3" key="1">
    <citation type="submission" date="2021-12" db="EMBL/GenBank/DDBJ databases">
        <title>Genome sequencing of bacteria with rrn-lacking chromosome and rrn-plasmid.</title>
        <authorList>
            <person name="Anda M."/>
            <person name="Iwasaki W."/>
        </authorList>
    </citation>
    <scope>NUCLEOTIDE SEQUENCE [LARGE SCALE GENOMIC DNA]</scope>
    <source>
        <strain evidence="2 3">NBRC 101262</strain>
    </source>
</reference>
<dbReference type="EMBL" id="AP025292">
    <property type="protein sequence ID" value="BDD00337.1"/>
    <property type="molecule type" value="Genomic_DNA"/>
</dbReference>
<keyword evidence="3" id="KW-1185">Reference proteome</keyword>
<protein>
    <recommendedName>
        <fullName evidence="4">Acyloxyacyl hydrolase</fullName>
    </recommendedName>
</protein>